<evidence type="ECO:0000256" key="7">
    <source>
        <dbReference type="ARBA" id="ARBA00022827"/>
    </source>
</evidence>
<evidence type="ECO:0000256" key="8">
    <source>
        <dbReference type="ARBA" id="ARBA00022857"/>
    </source>
</evidence>
<evidence type="ECO:0000256" key="1">
    <source>
        <dbReference type="ARBA" id="ARBA00001974"/>
    </source>
</evidence>
<comment type="cofactor">
    <cofactor evidence="1">
        <name>FAD</name>
        <dbReference type="ChEBI" id="CHEBI:57692"/>
    </cofactor>
</comment>
<sequence>MAAAIHVAVIGAGPSGLAAAKNCLQQGLKVTLFEKNDQVGGNWVFNSKTGHSSVYENTHIISSRYWSEYEDFPMPEDYPDYPNHRQLQAYFHSYAEHFWVLPVIQFNTEVKRATRTPEGLWELTYITEQGEPKRQVFTHLMVANGHHWNPKYPEYPGKFAGRLMHSHDFKGVDDSWRDKRVLVIGAGNSACDVAVESARVAGAVALSMRSPQWFLPKFMFGVPTDELGSRMPLWVPVWLRQRLLTWLVRLLQGDYKKRYNLPKPEKPLLSQHPTVNSDLLDYIRHGRIIPHPAIASYRETGVEFADGTTENFDIIVACTGFRISFPFFDADLIDFEHHQRTPLYLKMMHEQYQNLYFIGLFQPLGCIWPLADHQARLAVAEIQRRYQRPGDMAAAIQHEIAHPHLPFESGGRHSTEVDYQCFRRDLARQLRTAGIDIGPPPKVFK</sequence>
<dbReference type="PRINTS" id="PR00370">
    <property type="entry name" value="FMOXYGENASE"/>
</dbReference>
<accession>A0A094IR89</accession>
<keyword evidence="11 13" id="KW-0503">Monooxygenase</keyword>
<dbReference type="FunFam" id="3.50.50.60:FF:000159">
    <property type="entry name" value="Dimethylaniline monooxygenase [N-oxide-forming]"/>
    <property type="match status" value="1"/>
</dbReference>
<protein>
    <submittedName>
        <fullName evidence="13">Monooxygenase</fullName>
    </submittedName>
</protein>
<dbReference type="PANTHER" id="PTHR23023">
    <property type="entry name" value="DIMETHYLANILINE MONOOXYGENASE"/>
    <property type="match status" value="1"/>
</dbReference>
<organism evidence="13 14">
    <name type="scientific">Pseudidiomarina salinarum</name>
    <dbReference type="NCBI Taxonomy" id="435908"/>
    <lineage>
        <taxon>Bacteria</taxon>
        <taxon>Pseudomonadati</taxon>
        <taxon>Pseudomonadota</taxon>
        <taxon>Gammaproteobacteria</taxon>
        <taxon>Alteromonadales</taxon>
        <taxon>Idiomarinaceae</taxon>
        <taxon>Pseudidiomarina</taxon>
    </lineage>
</organism>
<dbReference type="SUPFAM" id="SSF51905">
    <property type="entry name" value="FAD/NAD(P)-binding domain"/>
    <property type="match status" value="2"/>
</dbReference>
<dbReference type="InterPro" id="IPR036188">
    <property type="entry name" value="FAD/NAD-bd_sf"/>
</dbReference>
<dbReference type="GO" id="GO:0004499">
    <property type="term" value="F:N,N-dimethylaniline monooxygenase activity"/>
    <property type="evidence" value="ECO:0007669"/>
    <property type="project" value="InterPro"/>
</dbReference>
<dbReference type="GO" id="GO:0050660">
    <property type="term" value="F:flavin adenine dinucleotide binding"/>
    <property type="evidence" value="ECO:0007669"/>
    <property type="project" value="InterPro"/>
</dbReference>
<dbReference type="Gene3D" id="3.50.50.60">
    <property type="entry name" value="FAD/NAD(P)-binding domain"/>
    <property type="match status" value="1"/>
</dbReference>
<evidence type="ECO:0000256" key="3">
    <source>
        <dbReference type="ARBA" id="ARBA00009183"/>
    </source>
</evidence>
<dbReference type="InterPro" id="IPR050346">
    <property type="entry name" value="FMO-like"/>
</dbReference>
<dbReference type="eggNOG" id="COG2072">
    <property type="taxonomic scope" value="Bacteria"/>
</dbReference>
<keyword evidence="4" id="KW-0285">Flavoprotein</keyword>
<reference evidence="13 14" key="1">
    <citation type="submission" date="2014-06" db="EMBL/GenBank/DDBJ databases">
        <title>The draft genome sequence of Idiomarina salinarum ISL-52.</title>
        <authorList>
            <person name="Du J."/>
            <person name="Shao Z."/>
        </authorList>
    </citation>
    <scope>NUCLEOTIDE SEQUENCE [LARGE SCALE GENOMIC DNA]</scope>
    <source>
        <strain evidence="13 14">ISL-52</strain>
    </source>
</reference>
<evidence type="ECO:0000313" key="14">
    <source>
        <dbReference type="Proteomes" id="UP000054363"/>
    </source>
</evidence>
<keyword evidence="8" id="KW-0521">NADP</keyword>
<dbReference type="RefSeq" id="WP_034776542.1">
    <property type="nucleotide sequence ID" value="NZ_JPER01000006.1"/>
</dbReference>
<evidence type="ECO:0000256" key="10">
    <source>
        <dbReference type="ARBA" id="ARBA00023002"/>
    </source>
</evidence>
<evidence type="ECO:0000256" key="6">
    <source>
        <dbReference type="ARBA" id="ARBA00022824"/>
    </source>
</evidence>
<comment type="caution">
    <text evidence="13">The sequence shown here is derived from an EMBL/GenBank/DDBJ whole genome shotgun (WGS) entry which is preliminary data.</text>
</comment>
<evidence type="ECO:0000256" key="11">
    <source>
        <dbReference type="ARBA" id="ARBA00023033"/>
    </source>
</evidence>
<gene>
    <name evidence="13" type="ORF">IDSA_10620</name>
</gene>
<keyword evidence="14" id="KW-1185">Reference proteome</keyword>
<name>A0A094IR89_9GAMM</name>
<evidence type="ECO:0000256" key="12">
    <source>
        <dbReference type="ARBA" id="ARBA00023136"/>
    </source>
</evidence>
<dbReference type="EMBL" id="JPER01000006">
    <property type="protein sequence ID" value="KFZ30205.1"/>
    <property type="molecule type" value="Genomic_DNA"/>
</dbReference>
<dbReference type="InterPro" id="IPR020946">
    <property type="entry name" value="Flavin_mOase-like"/>
</dbReference>
<keyword evidence="6" id="KW-0256">Endoplasmic reticulum</keyword>
<dbReference type="PIRSF" id="PIRSF000332">
    <property type="entry name" value="FMO"/>
    <property type="match status" value="1"/>
</dbReference>
<dbReference type="GO" id="GO:0050661">
    <property type="term" value="F:NADP binding"/>
    <property type="evidence" value="ECO:0007669"/>
    <property type="project" value="InterPro"/>
</dbReference>
<evidence type="ECO:0000256" key="2">
    <source>
        <dbReference type="ARBA" id="ARBA00004389"/>
    </source>
</evidence>
<comment type="subcellular location">
    <subcellularLocation>
        <location evidence="2">Endoplasmic reticulum membrane</location>
        <topology evidence="2">Single-pass membrane protein</topology>
    </subcellularLocation>
</comment>
<dbReference type="STRING" id="435908.IDSA_10620"/>
<evidence type="ECO:0000256" key="4">
    <source>
        <dbReference type="ARBA" id="ARBA00022630"/>
    </source>
</evidence>
<keyword evidence="5" id="KW-0812">Transmembrane</keyword>
<proteinExistence type="inferred from homology"/>
<dbReference type="AlphaFoldDB" id="A0A094IR89"/>
<dbReference type="Pfam" id="PF00743">
    <property type="entry name" value="FMO-like"/>
    <property type="match status" value="1"/>
</dbReference>
<keyword evidence="10" id="KW-0560">Oxidoreductase</keyword>
<comment type="similarity">
    <text evidence="3">Belongs to the FMO family.</text>
</comment>
<dbReference type="OrthoDB" id="9790219at2"/>
<keyword evidence="9" id="KW-1133">Transmembrane helix</keyword>
<evidence type="ECO:0000256" key="5">
    <source>
        <dbReference type="ARBA" id="ARBA00022692"/>
    </source>
</evidence>
<keyword evidence="7" id="KW-0274">FAD</keyword>
<dbReference type="Proteomes" id="UP000054363">
    <property type="component" value="Unassembled WGS sequence"/>
</dbReference>
<evidence type="ECO:0000313" key="13">
    <source>
        <dbReference type="EMBL" id="KFZ30205.1"/>
    </source>
</evidence>
<dbReference type="InterPro" id="IPR000960">
    <property type="entry name" value="Flavin_mOase"/>
</dbReference>
<keyword evidence="12" id="KW-0472">Membrane</keyword>
<evidence type="ECO:0000256" key="9">
    <source>
        <dbReference type="ARBA" id="ARBA00022989"/>
    </source>
</evidence>